<protein>
    <recommendedName>
        <fullName evidence="1">TadE-like domain-containing protein</fullName>
    </recommendedName>
</protein>
<keyword evidence="3" id="KW-1185">Reference proteome</keyword>
<gene>
    <name evidence="2" type="ORF">GCM10022403_083450</name>
</gene>
<evidence type="ECO:0000313" key="3">
    <source>
        <dbReference type="Proteomes" id="UP001501009"/>
    </source>
</evidence>
<comment type="caution">
    <text evidence="2">The sequence shown here is derived from an EMBL/GenBank/DDBJ whole genome shotgun (WGS) entry which is preliminary data.</text>
</comment>
<reference evidence="3" key="1">
    <citation type="journal article" date="2019" name="Int. J. Syst. Evol. Microbiol.">
        <title>The Global Catalogue of Microorganisms (GCM) 10K type strain sequencing project: providing services to taxonomists for standard genome sequencing and annotation.</title>
        <authorList>
            <consortium name="The Broad Institute Genomics Platform"/>
            <consortium name="The Broad Institute Genome Sequencing Center for Infectious Disease"/>
            <person name="Wu L."/>
            <person name="Ma J."/>
        </authorList>
    </citation>
    <scope>NUCLEOTIDE SEQUENCE [LARGE SCALE GENOMIC DNA]</scope>
    <source>
        <strain evidence="3">JCM 17138</strain>
    </source>
</reference>
<dbReference type="RefSeq" id="WP_275777308.1">
    <property type="nucleotide sequence ID" value="NZ_BAABDE010000034.1"/>
</dbReference>
<dbReference type="EMBL" id="BAABDE010000034">
    <property type="protein sequence ID" value="GAA3838270.1"/>
    <property type="molecule type" value="Genomic_DNA"/>
</dbReference>
<accession>A0ABP7JA59</accession>
<dbReference type="Pfam" id="PF07811">
    <property type="entry name" value="TadE"/>
    <property type="match status" value="1"/>
</dbReference>
<dbReference type="Proteomes" id="UP001501009">
    <property type="component" value="Unassembled WGS sequence"/>
</dbReference>
<sequence>MEMVIGMPLMFLLVLLLAQTALYFHAAHIAQAAASHALAVTRVENGSAAAGEDEAHYVLDQIGRGPLHHTQVAVRRGEDRAEVRVLGEVTSVVPFVRISVSARAAGPVEAFEGRGGQP</sequence>
<dbReference type="InterPro" id="IPR012495">
    <property type="entry name" value="TadE-like_dom"/>
</dbReference>
<feature type="domain" description="TadE-like" evidence="1">
    <location>
        <begin position="2"/>
        <end position="37"/>
    </location>
</feature>
<name>A0ABP7JA59_9ACTN</name>
<evidence type="ECO:0000259" key="1">
    <source>
        <dbReference type="Pfam" id="PF07811"/>
    </source>
</evidence>
<organism evidence="2 3">
    <name type="scientific">Streptomyces coacervatus</name>
    <dbReference type="NCBI Taxonomy" id="647381"/>
    <lineage>
        <taxon>Bacteria</taxon>
        <taxon>Bacillati</taxon>
        <taxon>Actinomycetota</taxon>
        <taxon>Actinomycetes</taxon>
        <taxon>Kitasatosporales</taxon>
        <taxon>Streptomycetaceae</taxon>
        <taxon>Streptomyces</taxon>
    </lineage>
</organism>
<proteinExistence type="predicted"/>
<evidence type="ECO:0000313" key="2">
    <source>
        <dbReference type="EMBL" id="GAA3838270.1"/>
    </source>
</evidence>